<accession>A0ABU9NAT8</accession>
<gene>
    <name evidence="2" type="ORF">WFZ85_15515</name>
</gene>
<evidence type="ECO:0000313" key="2">
    <source>
        <dbReference type="EMBL" id="MEM0544009.1"/>
    </source>
</evidence>
<evidence type="ECO:0000256" key="1">
    <source>
        <dbReference type="SAM" id="SignalP"/>
    </source>
</evidence>
<dbReference type="EMBL" id="JBCGDO010000043">
    <property type="protein sequence ID" value="MEM0544009.1"/>
    <property type="molecule type" value="Genomic_DNA"/>
</dbReference>
<protein>
    <recommendedName>
        <fullName evidence="4">DUF4468 domain-containing protein</fullName>
    </recommendedName>
</protein>
<keyword evidence="3" id="KW-1185">Reference proteome</keyword>
<keyword evidence="1" id="KW-0732">Signal</keyword>
<dbReference type="Proteomes" id="UP001460072">
    <property type="component" value="Unassembled WGS sequence"/>
</dbReference>
<name>A0ABU9NAT8_9FLAO</name>
<organism evidence="2 3">
    <name type="scientific">Flavobacterium aureirubrum</name>
    <dbReference type="NCBI Taxonomy" id="3133147"/>
    <lineage>
        <taxon>Bacteria</taxon>
        <taxon>Pseudomonadati</taxon>
        <taxon>Bacteroidota</taxon>
        <taxon>Flavobacteriia</taxon>
        <taxon>Flavobacteriales</taxon>
        <taxon>Flavobacteriaceae</taxon>
        <taxon>Flavobacterium</taxon>
    </lineage>
</organism>
<dbReference type="RefSeq" id="WP_342697175.1">
    <property type="nucleotide sequence ID" value="NZ_JBCGDO010000043.1"/>
</dbReference>
<comment type="caution">
    <text evidence="2">The sequence shown here is derived from an EMBL/GenBank/DDBJ whole genome shotgun (WGS) entry which is preliminary data.</text>
</comment>
<feature type="signal peptide" evidence="1">
    <location>
        <begin position="1"/>
        <end position="21"/>
    </location>
</feature>
<evidence type="ECO:0008006" key="4">
    <source>
        <dbReference type="Google" id="ProtNLM"/>
    </source>
</evidence>
<proteinExistence type="predicted"/>
<evidence type="ECO:0000313" key="3">
    <source>
        <dbReference type="Proteomes" id="UP001460072"/>
    </source>
</evidence>
<reference evidence="2 3" key="1">
    <citation type="submission" date="2024-03" db="EMBL/GenBank/DDBJ databases">
        <title>Two novel species of the genus Flavobacterium exhibiting potentially degradation of complex polysaccharides.</title>
        <authorList>
            <person name="Lian X."/>
        </authorList>
    </citation>
    <scope>NUCLEOTIDE SEQUENCE [LARGE SCALE GENOMIC DNA]</scope>
    <source>
        <strain evidence="3">j3</strain>
    </source>
</reference>
<sequence>MKKIVILFVLTIIFSRCNIGAGTLGSFDDRRFPIKKSDFVTAVDSLTEKQIPDKWKETATGIEHTYEFMKENTCLYLKDNPEEMYFVSYNGSQKASVISVRSVFKGGRWYTKNDFDKSEIERIEKRFDEEIIEQIERKTRTKAERIN</sequence>
<feature type="chain" id="PRO_5046435039" description="DUF4468 domain-containing protein" evidence="1">
    <location>
        <begin position="22"/>
        <end position="147"/>
    </location>
</feature>